<dbReference type="Pfam" id="PF13091">
    <property type="entry name" value="PLDc_2"/>
    <property type="match status" value="2"/>
</dbReference>
<evidence type="ECO:0000256" key="1">
    <source>
        <dbReference type="ARBA" id="ARBA00003145"/>
    </source>
</evidence>
<evidence type="ECO:0000256" key="4">
    <source>
        <dbReference type="ARBA" id="ARBA00022525"/>
    </source>
</evidence>
<dbReference type="PROSITE" id="PS50035">
    <property type="entry name" value="PLD"/>
    <property type="match status" value="2"/>
</dbReference>
<protein>
    <recommendedName>
        <fullName evidence="3">Phospholipase D</fullName>
    </recommendedName>
    <alternativeName>
        <fullName evidence="5">Choline phosphatase</fullName>
    </alternativeName>
</protein>
<keyword evidence="8" id="KW-1185">Reference proteome</keyword>
<dbReference type="Gene3D" id="3.30.870.10">
    <property type="entry name" value="Endonuclease Chain A"/>
    <property type="match status" value="2"/>
</dbReference>
<feature type="domain" description="PLD phosphodiesterase" evidence="6">
    <location>
        <begin position="151"/>
        <end position="178"/>
    </location>
</feature>
<evidence type="ECO:0000313" key="7">
    <source>
        <dbReference type="EMBL" id="PAQ10006.1"/>
    </source>
</evidence>
<dbReference type="CDD" id="cd09159">
    <property type="entry name" value="PLDc_ybhO_like_2"/>
    <property type="match status" value="1"/>
</dbReference>
<evidence type="ECO:0000256" key="5">
    <source>
        <dbReference type="ARBA" id="ARBA00029594"/>
    </source>
</evidence>
<dbReference type="PANTHER" id="PTHR21248">
    <property type="entry name" value="CARDIOLIPIN SYNTHASE"/>
    <property type="match status" value="1"/>
</dbReference>
<dbReference type="GO" id="GO:0005576">
    <property type="term" value="C:extracellular region"/>
    <property type="evidence" value="ECO:0007669"/>
    <property type="project" value="UniProtKB-SubCell"/>
</dbReference>
<dbReference type="InterPro" id="IPR001736">
    <property type="entry name" value="PLipase_D/transphosphatidylase"/>
</dbReference>
<dbReference type="InterPro" id="IPR025202">
    <property type="entry name" value="PLD-like_dom"/>
</dbReference>
<evidence type="ECO:0000256" key="3">
    <source>
        <dbReference type="ARBA" id="ARBA00018392"/>
    </source>
</evidence>
<sequence>MGVVLGFVLLVLTLNLIPEQHAVRQRIPHTYGISDPQFLETMEAVYGGEVRRGHGVETLVNGDEIFPAMLGAIREARSSVNFETYIYWSGEIALRFANTLADKAREGVPVRVLVDWVGSIPFDQRLIDIMQQAGVSFHRFRPLHWYTLDRVNNRTHRKLLIVDGSVGFTGGVGIGDEWLGDARNADEWRDTHYRVTGPAVSAMQAAFADNWLEATGEVLQGSKFYPAQDEGGSLGAQVVISWQPEGSVSMHQMMLMALAAAERHIRIGMAYFVPDDVALAQLLAARARGVEIDIIVPSENTDVPIVRKSSRYFWGDLLRSGVRIHEFQPTMYHPKLVIVDDAWVTMGSANLDERSLRLNDEANLNIYGEEFAAEQIAIFQDDLKRSRQISLQEWQSRPLSEKFTDWIASWMRAQL</sequence>
<comment type="function">
    <text evidence="1">Could be a virulence factor.</text>
</comment>
<evidence type="ECO:0000313" key="8">
    <source>
        <dbReference type="Proteomes" id="UP000216442"/>
    </source>
</evidence>
<accession>A0A271LRE3</accession>
<dbReference type="CDD" id="cd09110">
    <property type="entry name" value="PLDc_CLS_1"/>
    <property type="match status" value="1"/>
</dbReference>
<evidence type="ECO:0000256" key="2">
    <source>
        <dbReference type="ARBA" id="ARBA00004613"/>
    </source>
</evidence>
<feature type="domain" description="PLD phosphodiesterase" evidence="6">
    <location>
        <begin position="328"/>
        <end position="355"/>
    </location>
</feature>
<keyword evidence="4" id="KW-0964">Secreted</keyword>
<dbReference type="Proteomes" id="UP000216442">
    <property type="component" value="Unassembled WGS sequence"/>
</dbReference>
<dbReference type="SMART" id="SM00155">
    <property type="entry name" value="PLDc"/>
    <property type="match status" value="2"/>
</dbReference>
<dbReference type="EMBL" id="NPKJ01000037">
    <property type="protein sequence ID" value="PAQ10006.1"/>
    <property type="molecule type" value="Genomic_DNA"/>
</dbReference>
<dbReference type="GO" id="GO:0016020">
    <property type="term" value="C:membrane"/>
    <property type="evidence" value="ECO:0007669"/>
    <property type="project" value="TreeGrafter"/>
</dbReference>
<dbReference type="AlphaFoldDB" id="A0A271LRE3"/>
<dbReference type="SUPFAM" id="SSF56024">
    <property type="entry name" value="Phospholipase D/nuclease"/>
    <property type="match status" value="2"/>
</dbReference>
<dbReference type="PANTHER" id="PTHR21248:SF22">
    <property type="entry name" value="PHOSPHOLIPASE D"/>
    <property type="match status" value="1"/>
</dbReference>
<proteinExistence type="predicted"/>
<gene>
    <name evidence="7" type="ORF">CIT26_10520</name>
</gene>
<dbReference type="GO" id="GO:0008808">
    <property type="term" value="F:cardiolipin synthase activity"/>
    <property type="evidence" value="ECO:0007669"/>
    <property type="project" value="TreeGrafter"/>
</dbReference>
<dbReference type="OrthoDB" id="9762009at2"/>
<dbReference type="GO" id="GO:0032049">
    <property type="term" value="P:cardiolipin biosynthetic process"/>
    <property type="evidence" value="ECO:0007669"/>
    <property type="project" value="UniProtKB-ARBA"/>
</dbReference>
<reference evidence="7 8" key="1">
    <citation type="submission" date="2017-08" db="EMBL/GenBank/DDBJ databases">
        <title>Mesorhizobium wenxinae sp. nov., a novel rhizobial species isolated from root nodules of chickpea (Cicer arietinum L.).</title>
        <authorList>
            <person name="Zhang J."/>
        </authorList>
    </citation>
    <scope>NUCLEOTIDE SEQUENCE [LARGE SCALE GENOMIC DNA]</scope>
    <source>
        <strain evidence="7 8">SDW018</strain>
    </source>
</reference>
<organism evidence="7 8">
    <name type="scientific">Mesorhizobium temperatum</name>
    <dbReference type="NCBI Taxonomy" id="241416"/>
    <lineage>
        <taxon>Bacteria</taxon>
        <taxon>Pseudomonadati</taxon>
        <taxon>Pseudomonadota</taxon>
        <taxon>Alphaproteobacteria</taxon>
        <taxon>Hyphomicrobiales</taxon>
        <taxon>Phyllobacteriaceae</taxon>
        <taxon>Mesorhizobium</taxon>
    </lineage>
</organism>
<evidence type="ECO:0000259" key="6">
    <source>
        <dbReference type="PROSITE" id="PS50035"/>
    </source>
</evidence>
<comment type="caution">
    <text evidence="7">The sequence shown here is derived from an EMBL/GenBank/DDBJ whole genome shotgun (WGS) entry which is preliminary data.</text>
</comment>
<comment type="subcellular location">
    <subcellularLocation>
        <location evidence="2">Secreted</location>
    </subcellularLocation>
</comment>
<name>A0A271LRE3_9HYPH</name>